<evidence type="ECO:0000256" key="2">
    <source>
        <dbReference type="ARBA" id="ARBA00022559"/>
    </source>
</evidence>
<evidence type="ECO:0000256" key="4">
    <source>
        <dbReference type="ARBA" id="ARBA00022723"/>
    </source>
</evidence>
<dbReference type="GO" id="GO:0046872">
    <property type="term" value="F:metal ion binding"/>
    <property type="evidence" value="ECO:0007669"/>
    <property type="project" value="UniProtKB-KW"/>
</dbReference>
<comment type="similarity">
    <text evidence="7">Belongs to the chloroperoxidase family.</text>
</comment>
<comment type="caution">
    <text evidence="9">The sequence shown here is derived from an EMBL/GenBank/DDBJ whole genome shotgun (WGS) entry which is preliminary data.</text>
</comment>
<proteinExistence type="inferred from homology"/>
<evidence type="ECO:0000313" key="10">
    <source>
        <dbReference type="Proteomes" id="UP000320762"/>
    </source>
</evidence>
<accession>A0A550BYE5</accession>
<keyword evidence="2 9" id="KW-0575">Peroxidase</keyword>
<feature type="domain" description="Heme haloperoxidase family profile" evidence="8">
    <location>
        <begin position="56"/>
        <end position="267"/>
    </location>
</feature>
<dbReference type="GO" id="GO:0004601">
    <property type="term" value="F:peroxidase activity"/>
    <property type="evidence" value="ECO:0007669"/>
    <property type="project" value="UniProtKB-KW"/>
</dbReference>
<dbReference type="PANTHER" id="PTHR33577:SF18">
    <property type="entry name" value="HEME HALOPEROXIDASE FAMILY PROFILE DOMAIN-CONTAINING PROTEIN"/>
    <property type="match status" value="1"/>
</dbReference>
<dbReference type="STRING" id="97359.A0A550BYE5"/>
<keyword evidence="10" id="KW-1185">Reference proteome</keyword>
<evidence type="ECO:0000256" key="7">
    <source>
        <dbReference type="ARBA" id="ARBA00025795"/>
    </source>
</evidence>
<evidence type="ECO:0000256" key="5">
    <source>
        <dbReference type="ARBA" id="ARBA00023002"/>
    </source>
</evidence>
<gene>
    <name evidence="9" type="ORF">BD626DRAFT_550991</name>
</gene>
<dbReference type="InterPro" id="IPR036851">
    <property type="entry name" value="Chloroperoxidase-like_sf"/>
</dbReference>
<dbReference type="Gene3D" id="1.10.489.10">
    <property type="entry name" value="Chloroperoxidase-like"/>
    <property type="match status" value="1"/>
</dbReference>
<evidence type="ECO:0000259" key="8">
    <source>
        <dbReference type="PROSITE" id="PS51405"/>
    </source>
</evidence>
<keyword evidence="3" id="KW-0349">Heme</keyword>
<dbReference type="AlphaFoldDB" id="A0A550BYE5"/>
<keyword evidence="5" id="KW-0560">Oxidoreductase</keyword>
<comment type="cofactor">
    <cofactor evidence="1">
        <name>heme b</name>
        <dbReference type="ChEBI" id="CHEBI:60344"/>
    </cofactor>
</comment>
<dbReference type="PANTHER" id="PTHR33577">
    <property type="entry name" value="STERIGMATOCYSTIN BIOSYNTHESIS PEROXIDASE STCC-RELATED"/>
    <property type="match status" value="1"/>
</dbReference>
<protein>
    <submittedName>
        <fullName evidence="9">Chloroperoxidase</fullName>
    </submittedName>
</protein>
<dbReference type="PROSITE" id="PS51405">
    <property type="entry name" value="HEME_HALOPEROXIDASE"/>
    <property type="match status" value="1"/>
</dbReference>
<sequence length="296" mass="32402">MSTDPGAHGQAWQRRRLSSRTLIWDIYLTLANKVAAPLRSGHIVPAGAVAHAADGRWTGFQPPRPGDSRSACPALNAMANHGILPRDGKNIPFPSIISKVHQTYNFSETFVYFTSNYVAHLLGRSYARDTFDLADISLHNGIEHDGSLTRLDVALAPDQGVPYPPFIRELLASATGQDPTTGEAILTPTDLGRVTARRRVQARAANPQYSLANIHAKFSASNSTSLLRIFGGKVKDLEVMLLEERIPDGFESSTKAKHGLTMFSFQSTVKAIDSAIDEDAAAREMEMEMRKGEKME</sequence>
<organism evidence="9 10">
    <name type="scientific">Schizophyllum amplum</name>
    <dbReference type="NCBI Taxonomy" id="97359"/>
    <lineage>
        <taxon>Eukaryota</taxon>
        <taxon>Fungi</taxon>
        <taxon>Dikarya</taxon>
        <taxon>Basidiomycota</taxon>
        <taxon>Agaricomycotina</taxon>
        <taxon>Agaricomycetes</taxon>
        <taxon>Agaricomycetidae</taxon>
        <taxon>Agaricales</taxon>
        <taxon>Schizophyllaceae</taxon>
        <taxon>Schizophyllum</taxon>
    </lineage>
</organism>
<name>A0A550BYE5_9AGAR</name>
<evidence type="ECO:0000256" key="6">
    <source>
        <dbReference type="ARBA" id="ARBA00023004"/>
    </source>
</evidence>
<evidence type="ECO:0000256" key="1">
    <source>
        <dbReference type="ARBA" id="ARBA00001970"/>
    </source>
</evidence>
<dbReference type="Proteomes" id="UP000320762">
    <property type="component" value="Unassembled WGS sequence"/>
</dbReference>
<reference evidence="9 10" key="1">
    <citation type="journal article" date="2019" name="New Phytol.">
        <title>Comparative genomics reveals unique wood-decay strategies and fruiting body development in the Schizophyllaceae.</title>
        <authorList>
            <person name="Almasi E."/>
            <person name="Sahu N."/>
            <person name="Krizsan K."/>
            <person name="Balint B."/>
            <person name="Kovacs G.M."/>
            <person name="Kiss B."/>
            <person name="Cseklye J."/>
            <person name="Drula E."/>
            <person name="Henrissat B."/>
            <person name="Nagy I."/>
            <person name="Chovatia M."/>
            <person name="Adam C."/>
            <person name="LaButti K."/>
            <person name="Lipzen A."/>
            <person name="Riley R."/>
            <person name="Grigoriev I.V."/>
            <person name="Nagy L.G."/>
        </authorList>
    </citation>
    <scope>NUCLEOTIDE SEQUENCE [LARGE SCALE GENOMIC DNA]</scope>
    <source>
        <strain evidence="9 10">NL-1724</strain>
    </source>
</reference>
<dbReference type="EMBL" id="VDMD01000045">
    <property type="protein sequence ID" value="TRM57565.1"/>
    <property type="molecule type" value="Genomic_DNA"/>
</dbReference>
<dbReference type="InterPro" id="IPR000028">
    <property type="entry name" value="Chloroperoxidase"/>
</dbReference>
<dbReference type="OrthoDB" id="407298at2759"/>
<dbReference type="Pfam" id="PF01328">
    <property type="entry name" value="Peroxidase_2"/>
    <property type="match status" value="1"/>
</dbReference>
<keyword evidence="6" id="KW-0408">Iron</keyword>
<keyword evidence="4" id="KW-0479">Metal-binding</keyword>
<evidence type="ECO:0000313" key="9">
    <source>
        <dbReference type="EMBL" id="TRM57565.1"/>
    </source>
</evidence>
<dbReference type="SUPFAM" id="SSF47571">
    <property type="entry name" value="Cloroperoxidase"/>
    <property type="match status" value="1"/>
</dbReference>
<evidence type="ECO:0000256" key="3">
    <source>
        <dbReference type="ARBA" id="ARBA00022617"/>
    </source>
</evidence>